<evidence type="ECO:0000313" key="4">
    <source>
        <dbReference type="EMBL" id="SEM46597.1"/>
    </source>
</evidence>
<proteinExistence type="inferred from homology"/>
<dbReference type="RefSeq" id="WP_244501333.1">
    <property type="nucleotide sequence ID" value="NZ_FOCF01000001.1"/>
</dbReference>
<feature type="domain" description="Solute-binding protein family 5" evidence="3">
    <location>
        <begin position="84"/>
        <end position="386"/>
    </location>
</feature>
<dbReference type="GO" id="GO:0015833">
    <property type="term" value="P:peptide transport"/>
    <property type="evidence" value="ECO:0007669"/>
    <property type="project" value="TreeGrafter"/>
</dbReference>
<protein>
    <submittedName>
        <fullName evidence="4">Peptide/nickel transport system substrate-binding protein</fullName>
    </submittedName>
</protein>
<dbReference type="PANTHER" id="PTHR30290">
    <property type="entry name" value="PERIPLASMIC BINDING COMPONENT OF ABC TRANSPORTER"/>
    <property type="match status" value="1"/>
</dbReference>
<keyword evidence="5" id="KW-1185">Reference proteome</keyword>
<gene>
    <name evidence="4" type="ORF">SAMN05192583_0304</name>
</gene>
<dbReference type="InterPro" id="IPR039424">
    <property type="entry name" value="SBP_5"/>
</dbReference>
<dbReference type="InterPro" id="IPR000914">
    <property type="entry name" value="SBP_5_dom"/>
</dbReference>
<evidence type="ECO:0000259" key="3">
    <source>
        <dbReference type="Pfam" id="PF00496"/>
    </source>
</evidence>
<evidence type="ECO:0000256" key="1">
    <source>
        <dbReference type="ARBA" id="ARBA00004418"/>
    </source>
</evidence>
<evidence type="ECO:0000256" key="2">
    <source>
        <dbReference type="ARBA" id="ARBA00005695"/>
    </source>
</evidence>
<organism evidence="4 5">
    <name type="scientific">Sphingomonas gellani</name>
    <dbReference type="NCBI Taxonomy" id="1166340"/>
    <lineage>
        <taxon>Bacteria</taxon>
        <taxon>Pseudomonadati</taxon>
        <taxon>Pseudomonadota</taxon>
        <taxon>Alphaproteobacteria</taxon>
        <taxon>Sphingomonadales</taxon>
        <taxon>Sphingomonadaceae</taxon>
        <taxon>Sphingomonas</taxon>
    </lineage>
</organism>
<dbReference type="GO" id="GO:1904680">
    <property type="term" value="F:peptide transmembrane transporter activity"/>
    <property type="evidence" value="ECO:0007669"/>
    <property type="project" value="TreeGrafter"/>
</dbReference>
<name>A0A1H7YMQ5_9SPHN</name>
<reference evidence="5" key="1">
    <citation type="submission" date="2016-10" db="EMBL/GenBank/DDBJ databases">
        <authorList>
            <person name="Varghese N."/>
            <person name="Submissions S."/>
        </authorList>
    </citation>
    <scope>NUCLEOTIDE SEQUENCE [LARGE SCALE GENOMIC DNA]</scope>
    <source>
        <strain evidence="5">S6-262</strain>
    </source>
</reference>
<comment type="similarity">
    <text evidence="2">Belongs to the bacterial solute-binding protein 5 family.</text>
</comment>
<dbReference type="AlphaFoldDB" id="A0A1H7YMQ5"/>
<dbReference type="Proteomes" id="UP000199206">
    <property type="component" value="Unassembled WGS sequence"/>
</dbReference>
<dbReference type="SUPFAM" id="SSF53850">
    <property type="entry name" value="Periplasmic binding protein-like II"/>
    <property type="match status" value="1"/>
</dbReference>
<dbReference type="PROSITE" id="PS51257">
    <property type="entry name" value="PROKAR_LIPOPROTEIN"/>
    <property type="match status" value="1"/>
</dbReference>
<dbReference type="STRING" id="1166340.SAMN05192583_0304"/>
<evidence type="ECO:0000313" key="5">
    <source>
        <dbReference type="Proteomes" id="UP000199206"/>
    </source>
</evidence>
<sequence>MPATQPRDMKFRGLLRTGRGAALLLLMLASAGCNRRPDSGAVIVSAIGGPLRMADPDRRPLDTSERLTLDSLAQGLVRFDATGQIEPGLAERWTVIDDGMTYIFRLRRATWPDETPVSAEEVVAALRRHVAPRSSNPLAPFLTAVDAIVAMTPEVIEVRLKRPRPDLLSLFAQPEMALLRPRGTVGTGPFRVIQAGIAPLLRPAPDPDRDPDQEVRDDAANDVRLIGESAAMAVARFAARRSDLVEGGTFADWPLVAAAQVAPVNIRTDTASGLFGLAILSRDGFLADPRNRAALSEAVDRAAVLDAVQPGWTPTETLLPDQLDSSLPPAAAPWTAQALAERRLAAAAQVALWPGPPVRLRLALPDAPGGRLLFARLAASLASIGVTLDRVAPGAPAELALVDAVAPYDSARWYLATACRACGDQAAAALIAARDAPTLAERSRLIAAADAALTADASFIPLARPLRWSLVAQRLTRWTPNARAWHPLNRLRATTTSVP</sequence>
<accession>A0A1H7YMQ5</accession>
<comment type="subcellular location">
    <subcellularLocation>
        <location evidence="1">Periplasm</location>
    </subcellularLocation>
</comment>
<dbReference type="EMBL" id="FOCF01000001">
    <property type="protein sequence ID" value="SEM46597.1"/>
    <property type="molecule type" value="Genomic_DNA"/>
</dbReference>
<dbReference type="Gene3D" id="3.10.105.10">
    <property type="entry name" value="Dipeptide-binding Protein, Domain 3"/>
    <property type="match status" value="1"/>
</dbReference>
<dbReference type="Pfam" id="PF00496">
    <property type="entry name" value="SBP_bac_5"/>
    <property type="match status" value="1"/>
</dbReference>
<dbReference type="Gene3D" id="3.40.190.10">
    <property type="entry name" value="Periplasmic binding protein-like II"/>
    <property type="match status" value="1"/>
</dbReference>